<evidence type="ECO:0000256" key="5">
    <source>
        <dbReference type="ARBA" id="ARBA00023008"/>
    </source>
</evidence>
<accession>A0A0C3DNJ2</accession>
<evidence type="ECO:0000313" key="13">
    <source>
        <dbReference type="EMBL" id="KIM62225.1"/>
    </source>
</evidence>
<dbReference type="CDD" id="cd02968">
    <property type="entry name" value="SCO"/>
    <property type="match status" value="1"/>
</dbReference>
<reference evidence="13 14" key="1">
    <citation type="submission" date="2014-04" db="EMBL/GenBank/DDBJ databases">
        <authorList>
            <consortium name="DOE Joint Genome Institute"/>
            <person name="Kuo A."/>
            <person name="Kohler A."/>
            <person name="Nagy L.G."/>
            <person name="Floudas D."/>
            <person name="Copeland A."/>
            <person name="Barry K.W."/>
            <person name="Cichocki N."/>
            <person name="Veneault-Fourrey C."/>
            <person name="LaButti K."/>
            <person name="Lindquist E.A."/>
            <person name="Lipzen A."/>
            <person name="Lundell T."/>
            <person name="Morin E."/>
            <person name="Murat C."/>
            <person name="Sun H."/>
            <person name="Tunlid A."/>
            <person name="Henrissat B."/>
            <person name="Grigoriev I.V."/>
            <person name="Hibbett D.S."/>
            <person name="Martin F."/>
            <person name="Nordberg H.P."/>
            <person name="Cantor M.N."/>
            <person name="Hua S.X."/>
        </authorList>
    </citation>
    <scope>NUCLEOTIDE SEQUENCE [LARGE SCALE GENOMIC DNA]</scope>
    <source>
        <strain evidence="13 14">Foug A</strain>
    </source>
</reference>
<keyword evidence="6 8" id="KW-0496">Mitochondrion</keyword>
<comment type="subcellular location">
    <subcellularLocation>
        <location evidence="1 8">Mitochondrion inner membrane</location>
    </subcellularLocation>
</comment>
<reference evidence="14" key="2">
    <citation type="submission" date="2015-01" db="EMBL/GenBank/DDBJ databases">
        <title>Evolutionary Origins and Diversification of the Mycorrhizal Mutualists.</title>
        <authorList>
            <consortium name="DOE Joint Genome Institute"/>
            <consortium name="Mycorrhizal Genomics Consortium"/>
            <person name="Kohler A."/>
            <person name="Kuo A."/>
            <person name="Nagy L.G."/>
            <person name="Floudas D."/>
            <person name="Copeland A."/>
            <person name="Barry K.W."/>
            <person name="Cichocki N."/>
            <person name="Veneault-Fourrey C."/>
            <person name="LaButti K."/>
            <person name="Lindquist E.A."/>
            <person name="Lipzen A."/>
            <person name="Lundell T."/>
            <person name="Morin E."/>
            <person name="Murat C."/>
            <person name="Riley R."/>
            <person name="Ohm R."/>
            <person name="Sun H."/>
            <person name="Tunlid A."/>
            <person name="Henrissat B."/>
            <person name="Grigoriev I.V."/>
            <person name="Hibbett D.S."/>
            <person name="Martin F."/>
        </authorList>
    </citation>
    <scope>NUCLEOTIDE SEQUENCE [LARGE SCALE GENOMIC DNA]</scope>
    <source>
        <strain evidence="14">Foug A</strain>
    </source>
</reference>
<protein>
    <recommendedName>
        <fullName evidence="12">Thioredoxin domain-containing protein</fullName>
    </recommendedName>
</protein>
<dbReference type="PANTHER" id="PTHR12151">
    <property type="entry name" value="ELECTRON TRANSPORT PROTIN SCO1/SENC FAMILY MEMBER"/>
    <property type="match status" value="1"/>
</dbReference>
<keyword evidence="11" id="KW-1133">Transmembrane helix</keyword>
<evidence type="ECO:0000256" key="11">
    <source>
        <dbReference type="SAM" id="Phobius"/>
    </source>
</evidence>
<evidence type="ECO:0000256" key="4">
    <source>
        <dbReference type="ARBA" id="ARBA00022792"/>
    </source>
</evidence>
<keyword evidence="11" id="KW-0812">Transmembrane</keyword>
<keyword evidence="3 9" id="KW-0479">Metal-binding</keyword>
<gene>
    <name evidence="13" type="ORF">SCLCIDRAFT_1215291</name>
</gene>
<evidence type="ECO:0000256" key="7">
    <source>
        <dbReference type="ARBA" id="ARBA00023136"/>
    </source>
</evidence>
<keyword evidence="5 9" id="KW-0186">Copper</keyword>
<proteinExistence type="inferred from homology"/>
<dbReference type="FunCoup" id="A0A0C3DNJ2">
    <property type="interactions" value="198"/>
</dbReference>
<dbReference type="GO" id="GO:0016531">
    <property type="term" value="F:copper chaperone activity"/>
    <property type="evidence" value="ECO:0007669"/>
    <property type="project" value="InterPro"/>
</dbReference>
<comment type="similarity">
    <text evidence="2 8">Belongs to the SCO1/2 family.</text>
</comment>
<evidence type="ECO:0000256" key="8">
    <source>
        <dbReference type="PIRNR" id="PIRNR037736"/>
    </source>
</evidence>
<dbReference type="InParanoid" id="A0A0C3DNJ2"/>
<feature type="disulfide bond" description="Redox-active" evidence="10">
    <location>
        <begin position="135"/>
        <end position="139"/>
    </location>
</feature>
<evidence type="ECO:0000256" key="2">
    <source>
        <dbReference type="ARBA" id="ARBA00010996"/>
    </source>
</evidence>
<dbReference type="HOGENOM" id="CLU_050131_0_3_1"/>
<evidence type="ECO:0000259" key="12">
    <source>
        <dbReference type="PROSITE" id="PS51352"/>
    </source>
</evidence>
<evidence type="ECO:0000256" key="1">
    <source>
        <dbReference type="ARBA" id="ARBA00004273"/>
    </source>
</evidence>
<dbReference type="GO" id="GO:0033617">
    <property type="term" value="P:mitochondrial respiratory chain complex IV assembly"/>
    <property type="evidence" value="ECO:0007669"/>
    <property type="project" value="TreeGrafter"/>
</dbReference>
<dbReference type="InterPro" id="IPR013766">
    <property type="entry name" value="Thioredoxin_domain"/>
</dbReference>
<dbReference type="EMBL" id="KN822044">
    <property type="protein sequence ID" value="KIM62225.1"/>
    <property type="molecule type" value="Genomic_DNA"/>
</dbReference>
<evidence type="ECO:0000256" key="3">
    <source>
        <dbReference type="ARBA" id="ARBA00022723"/>
    </source>
</evidence>
<dbReference type="GO" id="GO:0005507">
    <property type="term" value="F:copper ion binding"/>
    <property type="evidence" value="ECO:0007669"/>
    <property type="project" value="InterPro"/>
</dbReference>
<feature type="binding site" evidence="9">
    <location>
        <position position="226"/>
    </location>
    <ligand>
        <name>Cu cation</name>
        <dbReference type="ChEBI" id="CHEBI:23378"/>
    </ligand>
</feature>
<dbReference type="AlphaFoldDB" id="A0A0C3DNJ2"/>
<keyword evidence="14" id="KW-1185">Reference proteome</keyword>
<dbReference type="Proteomes" id="UP000053989">
    <property type="component" value="Unassembled WGS sequence"/>
</dbReference>
<dbReference type="SUPFAM" id="SSF52833">
    <property type="entry name" value="Thioredoxin-like"/>
    <property type="match status" value="1"/>
</dbReference>
<organism evidence="13 14">
    <name type="scientific">Scleroderma citrinum Foug A</name>
    <dbReference type="NCBI Taxonomy" id="1036808"/>
    <lineage>
        <taxon>Eukaryota</taxon>
        <taxon>Fungi</taxon>
        <taxon>Dikarya</taxon>
        <taxon>Basidiomycota</taxon>
        <taxon>Agaricomycotina</taxon>
        <taxon>Agaricomycetes</taxon>
        <taxon>Agaricomycetidae</taxon>
        <taxon>Boletales</taxon>
        <taxon>Sclerodermatineae</taxon>
        <taxon>Sclerodermataceae</taxon>
        <taxon>Scleroderma</taxon>
    </lineage>
</organism>
<dbReference type="PANTHER" id="PTHR12151:SF5">
    <property type="entry name" value="AT19154P"/>
    <property type="match status" value="1"/>
</dbReference>
<dbReference type="STRING" id="1036808.A0A0C3DNJ2"/>
<evidence type="ECO:0000313" key="14">
    <source>
        <dbReference type="Proteomes" id="UP000053989"/>
    </source>
</evidence>
<dbReference type="Pfam" id="PF02630">
    <property type="entry name" value="SCO1-SenC"/>
    <property type="match status" value="1"/>
</dbReference>
<evidence type="ECO:0000256" key="6">
    <source>
        <dbReference type="ARBA" id="ARBA00023128"/>
    </source>
</evidence>
<dbReference type="Gene3D" id="3.40.30.10">
    <property type="entry name" value="Glutaredoxin"/>
    <property type="match status" value="1"/>
</dbReference>
<feature type="domain" description="Thioredoxin" evidence="12">
    <location>
        <begin position="97"/>
        <end position="261"/>
    </location>
</feature>
<name>A0A0C3DNJ2_9AGAM</name>
<dbReference type="GO" id="GO:0006878">
    <property type="term" value="P:intracellular copper ion homeostasis"/>
    <property type="evidence" value="ECO:0007669"/>
    <property type="project" value="UniProtKB-UniRule"/>
</dbReference>
<evidence type="ECO:0000256" key="10">
    <source>
        <dbReference type="PIRSR" id="PIRSR603782-2"/>
    </source>
</evidence>
<dbReference type="PIRSF" id="PIRSF037736">
    <property type="entry name" value="SCO1"/>
    <property type="match status" value="1"/>
</dbReference>
<dbReference type="InterPro" id="IPR036249">
    <property type="entry name" value="Thioredoxin-like_sf"/>
</dbReference>
<feature type="binding site" evidence="9">
    <location>
        <position position="139"/>
    </location>
    <ligand>
        <name>Cu cation</name>
        <dbReference type="ChEBI" id="CHEBI:23378"/>
    </ligand>
</feature>
<feature type="binding site" evidence="9">
    <location>
        <position position="135"/>
    </location>
    <ligand>
        <name>Cu cation</name>
        <dbReference type="ChEBI" id="CHEBI:23378"/>
    </ligand>
</feature>
<dbReference type="InterPro" id="IPR003782">
    <property type="entry name" value="SCO1/SenC"/>
</dbReference>
<keyword evidence="4 8" id="KW-0999">Mitochondrion inner membrane</keyword>
<dbReference type="InterPro" id="IPR017276">
    <property type="entry name" value="Synth_of_cyt-c-oxidase_Sco1/2"/>
</dbReference>
<keyword evidence="7 11" id="KW-0472">Membrane</keyword>
<evidence type="ECO:0000256" key="9">
    <source>
        <dbReference type="PIRSR" id="PIRSR037736-1"/>
    </source>
</evidence>
<sequence>MSRVILPSIRWSRLCTSKRLHSVTSPSASWVSTHRRLYSEVRQNTPTSAQDKATVGVFTPKAAVLFVATGIGLYYYFHHEKQKLLEQKQNSLESRSVGRAQVGGPFTLTSHDDKPFSDKDLLGKWNFVYFGFTNCPDICPAELDKIGAVITPLEKEYGDIFQSVFISVDPARDTVSQMKRYLADFHPRIIGVMGDYATTKDICKAYRVYFSTPPNADPEGDYLVDHSIYVYLMDPNGQFVEAFGQSAPSEEVVERVKKEITEYEQETGKKV</sequence>
<dbReference type="GO" id="GO:0005743">
    <property type="term" value="C:mitochondrial inner membrane"/>
    <property type="evidence" value="ECO:0007669"/>
    <property type="project" value="UniProtKB-SubCell"/>
</dbReference>
<dbReference type="OrthoDB" id="270009at2759"/>
<dbReference type="FunFam" id="3.40.30.10:FF:000013">
    <property type="entry name" value="Blast:Protein SCO1 homolog, mitochondrial"/>
    <property type="match status" value="1"/>
</dbReference>
<feature type="transmembrane region" description="Helical" evidence="11">
    <location>
        <begin position="58"/>
        <end position="77"/>
    </location>
</feature>
<dbReference type="PROSITE" id="PS51352">
    <property type="entry name" value="THIOREDOXIN_2"/>
    <property type="match status" value="1"/>
</dbReference>
<keyword evidence="10" id="KW-1015">Disulfide bond</keyword>